<evidence type="ECO:0000256" key="3">
    <source>
        <dbReference type="ARBA" id="ARBA00022827"/>
    </source>
</evidence>
<accession>A0A9P4H9P4</accession>
<dbReference type="EMBL" id="ML978197">
    <property type="protein sequence ID" value="KAF2029769.1"/>
    <property type="molecule type" value="Genomic_DNA"/>
</dbReference>
<comment type="similarity">
    <text evidence="1">Belongs to the FMO family.</text>
</comment>
<organism evidence="6 7">
    <name type="scientific">Setomelanomma holmii</name>
    <dbReference type="NCBI Taxonomy" id="210430"/>
    <lineage>
        <taxon>Eukaryota</taxon>
        <taxon>Fungi</taxon>
        <taxon>Dikarya</taxon>
        <taxon>Ascomycota</taxon>
        <taxon>Pezizomycotina</taxon>
        <taxon>Dothideomycetes</taxon>
        <taxon>Pleosporomycetidae</taxon>
        <taxon>Pleosporales</taxon>
        <taxon>Pleosporineae</taxon>
        <taxon>Phaeosphaeriaceae</taxon>
        <taxon>Setomelanomma</taxon>
    </lineage>
</organism>
<dbReference type="PIRSF" id="PIRSF000332">
    <property type="entry name" value="FMO"/>
    <property type="match status" value="1"/>
</dbReference>
<evidence type="ECO:0000313" key="7">
    <source>
        <dbReference type="Proteomes" id="UP000799777"/>
    </source>
</evidence>
<keyword evidence="2" id="KW-0285">Flavoprotein</keyword>
<sequence>MVVKRVAVIGLGPGGAITIDALAQEKTFDTIRVFERREAAGGCWCVLNTSPPPNFDPSTFPALATRKGDPWIDSIPSALPAKLPSTQRLRHAESSIYPYLETNVDNTAMSFSQEPIPAGASALSISKHGKDTPFRHHSLIRKYIESLVHRNGYEKLVSYNTTVELAEKFGSEWRLVLRRDGDVRGEDEWCEEWFDAVVVASGHYSVPYIPQIEGLADFEKAHPGSVKHSKMFRGRAAYRGKRVVVVGASISAADIAYDVVGLAKGPVYAVVIGHKPNGYFGDVAFKHPGIVEKSSISHVTSSHGDRTVHFADGTSVREVDEIIFGTGYSWSLPFLPNVEVRNNRVPSLYQHIVYQKDSSLVFVGAVAAGLTFRVFEWQAVLAARVLAGRATLPPIEEQQRWEQDRIAKRGDRVPFTLIFPDFEDYFETVRRLAGEPKPGQPGRTLPPFDKNWLEAFMAGHERRKKWWREENEKARSKMAAPARAHL</sequence>
<dbReference type="Gene3D" id="3.50.50.60">
    <property type="entry name" value="FAD/NAD(P)-binding domain"/>
    <property type="match status" value="2"/>
</dbReference>
<dbReference type="AlphaFoldDB" id="A0A9P4H9P4"/>
<reference evidence="6" key="1">
    <citation type="journal article" date="2020" name="Stud. Mycol.">
        <title>101 Dothideomycetes genomes: a test case for predicting lifestyles and emergence of pathogens.</title>
        <authorList>
            <person name="Haridas S."/>
            <person name="Albert R."/>
            <person name="Binder M."/>
            <person name="Bloem J."/>
            <person name="Labutti K."/>
            <person name="Salamov A."/>
            <person name="Andreopoulos B."/>
            <person name="Baker S."/>
            <person name="Barry K."/>
            <person name="Bills G."/>
            <person name="Bluhm B."/>
            <person name="Cannon C."/>
            <person name="Castanera R."/>
            <person name="Culley D."/>
            <person name="Daum C."/>
            <person name="Ezra D."/>
            <person name="Gonzalez J."/>
            <person name="Henrissat B."/>
            <person name="Kuo A."/>
            <person name="Liang C."/>
            <person name="Lipzen A."/>
            <person name="Lutzoni F."/>
            <person name="Magnuson J."/>
            <person name="Mondo S."/>
            <person name="Nolan M."/>
            <person name="Ohm R."/>
            <person name="Pangilinan J."/>
            <person name="Park H.-J."/>
            <person name="Ramirez L."/>
            <person name="Alfaro M."/>
            <person name="Sun H."/>
            <person name="Tritt A."/>
            <person name="Yoshinaga Y."/>
            <person name="Zwiers L.-H."/>
            <person name="Turgeon B."/>
            <person name="Goodwin S."/>
            <person name="Spatafora J."/>
            <person name="Crous P."/>
            <person name="Grigoriev I."/>
        </authorList>
    </citation>
    <scope>NUCLEOTIDE SEQUENCE</scope>
    <source>
        <strain evidence="6">CBS 110217</strain>
    </source>
</reference>
<dbReference type="GO" id="GO:0050660">
    <property type="term" value="F:flavin adenine dinucleotide binding"/>
    <property type="evidence" value="ECO:0007669"/>
    <property type="project" value="InterPro"/>
</dbReference>
<keyword evidence="6" id="KW-0503">Monooxygenase</keyword>
<dbReference type="Pfam" id="PF00743">
    <property type="entry name" value="FMO-like"/>
    <property type="match status" value="2"/>
</dbReference>
<dbReference type="InterPro" id="IPR036188">
    <property type="entry name" value="FAD/NAD-bd_sf"/>
</dbReference>
<dbReference type="PANTHER" id="PTHR23023">
    <property type="entry name" value="DIMETHYLANILINE MONOOXYGENASE"/>
    <property type="match status" value="1"/>
</dbReference>
<evidence type="ECO:0000256" key="1">
    <source>
        <dbReference type="ARBA" id="ARBA00009183"/>
    </source>
</evidence>
<gene>
    <name evidence="6" type="ORF">EK21DRAFT_67054</name>
</gene>
<keyword evidence="5" id="KW-0560">Oxidoreductase</keyword>
<keyword evidence="4" id="KW-0521">NADP</keyword>
<evidence type="ECO:0000256" key="2">
    <source>
        <dbReference type="ARBA" id="ARBA00022630"/>
    </source>
</evidence>
<evidence type="ECO:0000313" key="6">
    <source>
        <dbReference type="EMBL" id="KAF2029769.1"/>
    </source>
</evidence>
<dbReference type="GO" id="GO:0050661">
    <property type="term" value="F:NADP binding"/>
    <property type="evidence" value="ECO:0007669"/>
    <property type="project" value="InterPro"/>
</dbReference>
<dbReference type="InterPro" id="IPR020946">
    <property type="entry name" value="Flavin_mOase-like"/>
</dbReference>
<dbReference type="OrthoDB" id="66881at2759"/>
<name>A0A9P4H9P4_9PLEO</name>
<keyword evidence="3" id="KW-0274">FAD</keyword>
<dbReference type="SUPFAM" id="SSF51905">
    <property type="entry name" value="FAD/NAD(P)-binding domain"/>
    <property type="match status" value="2"/>
</dbReference>
<evidence type="ECO:0000256" key="5">
    <source>
        <dbReference type="ARBA" id="ARBA00023002"/>
    </source>
</evidence>
<dbReference type="GO" id="GO:0004499">
    <property type="term" value="F:N,N-dimethylaniline monooxygenase activity"/>
    <property type="evidence" value="ECO:0007669"/>
    <property type="project" value="InterPro"/>
</dbReference>
<dbReference type="PRINTS" id="PR00419">
    <property type="entry name" value="ADXRDTASE"/>
</dbReference>
<evidence type="ECO:0000256" key="4">
    <source>
        <dbReference type="ARBA" id="ARBA00022857"/>
    </source>
</evidence>
<keyword evidence="7" id="KW-1185">Reference proteome</keyword>
<protein>
    <submittedName>
        <fullName evidence="6">Thiol-specific monooxygenase</fullName>
    </submittedName>
</protein>
<proteinExistence type="inferred from homology"/>
<dbReference type="Proteomes" id="UP000799777">
    <property type="component" value="Unassembled WGS sequence"/>
</dbReference>
<dbReference type="InterPro" id="IPR050346">
    <property type="entry name" value="FMO-like"/>
</dbReference>
<comment type="caution">
    <text evidence="6">The sequence shown here is derived from an EMBL/GenBank/DDBJ whole genome shotgun (WGS) entry which is preliminary data.</text>
</comment>
<dbReference type="InterPro" id="IPR000960">
    <property type="entry name" value="Flavin_mOase"/>
</dbReference>